<evidence type="ECO:0000256" key="4">
    <source>
        <dbReference type="ARBA" id="ARBA00023159"/>
    </source>
</evidence>
<reference evidence="7 8" key="1">
    <citation type="submission" date="2020-07" db="EMBL/GenBank/DDBJ databases">
        <title>Sequencing the genomes of 1000 actinobacteria strains.</title>
        <authorList>
            <person name="Klenk H.-P."/>
        </authorList>
    </citation>
    <scope>NUCLEOTIDE SEQUENCE [LARGE SCALE GENOMIC DNA]</scope>
    <source>
        <strain evidence="7 8">DSM 44442</strain>
    </source>
</reference>
<dbReference type="PANTHER" id="PTHR30579">
    <property type="entry name" value="TRANSCRIPTIONAL REGULATOR"/>
    <property type="match status" value="1"/>
</dbReference>
<name>A0A7Z0JD15_9ACTN</name>
<dbReference type="EMBL" id="JACCFS010000001">
    <property type="protein sequence ID" value="NYJ36960.1"/>
    <property type="molecule type" value="Genomic_DNA"/>
</dbReference>
<dbReference type="NCBIfam" id="NF009888">
    <property type="entry name" value="PRK13348.1"/>
    <property type="match status" value="1"/>
</dbReference>
<evidence type="ECO:0000256" key="1">
    <source>
        <dbReference type="ARBA" id="ARBA00009437"/>
    </source>
</evidence>
<dbReference type="AlphaFoldDB" id="A0A7Z0JD15"/>
<evidence type="ECO:0000313" key="7">
    <source>
        <dbReference type="EMBL" id="NYJ36960.1"/>
    </source>
</evidence>
<keyword evidence="2" id="KW-0805">Transcription regulation</keyword>
<protein>
    <submittedName>
        <fullName evidence="7">LysR family transcriptional regulator (Chromosome initiation inhibitor)</fullName>
    </submittedName>
</protein>
<gene>
    <name evidence="7" type="ORF">HNR10_004841</name>
</gene>
<sequence>MPFQFDHLRTLTTLVDEGTFDAAARRLHVTASAVSQRIRTMEQSAGKVLVQRTNPVVPTAAGDVVLRLARQVLLLDEDAAAELRRGDGDGDRVAVPLAVNADSLSTWFLEALAELPDDLGAVYEIHREDEEHTTSLLRSGTVMAAVTSTPEAVQGCVVEGLGTMRYLAVCSPRFADAHMGGRADMARLDRVPVVNFDRKDDLQNAFVRSVTGREPQAPRHYIPASSDFAKTILLGFGWGMVPEEQCLDEIERGALISLAPERPVDVRLYWQRWNLRSPLLDGLTSGLRAAAAARLHPL</sequence>
<dbReference type="Pfam" id="PF03466">
    <property type="entry name" value="LysR_substrate"/>
    <property type="match status" value="1"/>
</dbReference>
<comment type="similarity">
    <text evidence="1">Belongs to the LysR transcriptional regulatory family.</text>
</comment>
<evidence type="ECO:0000256" key="3">
    <source>
        <dbReference type="ARBA" id="ARBA00023125"/>
    </source>
</evidence>
<proteinExistence type="inferred from homology"/>
<dbReference type="NCBIfam" id="NF002964">
    <property type="entry name" value="PRK03635.1"/>
    <property type="match status" value="1"/>
</dbReference>
<dbReference type="NCBIfam" id="TIGR03298">
    <property type="entry name" value="argP"/>
    <property type="match status" value="1"/>
</dbReference>
<dbReference type="PANTHER" id="PTHR30579:SF2">
    <property type="entry name" value="HTH-TYPE TRANSCRIPTIONAL REGULATOR ARGP"/>
    <property type="match status" value="1"/>
</dbReference>
<dbReference type="PROSITE" id="PS50931">
    <property type="entry name" value="HTH_LYSR"/>
    <property type="match status" value="1"/>
</dbReference>
<keyword evidence="5" id="KW-0804">Transcription</keyword>
<dbReference type="InterPro" id="IPR000847">
    <property type="entry name" value="LysR_HTH_N"/>
</dbReference>
<evidence type="ECO:0000256" key="5">
    <source>
        <dbReference type="ARBA" id="ARBA00023163"/>
    </source>
</evidence>
<evidence type="ECO:0000313" key="8">
    <source>
        <dbReference type="Proteomes" id="UP000572051"/>
    </source>
</evidence>
<dbReference type="InterPro" id="IPR036390">
    <property type="entry name" value="WH_DNA-bd_sf"/>
</dbReference>
<accession>A0A7Z0JD15</accession>
<dbReference type="InterPro" id="IPR017685">
    <property type="entry name" value="ArgP"/>
</dbReference>
<dbReference type="GO" id="GO:0003700">
    <property type="term" value="F:DNA-binding transcription factor activity"/>
    <property type="evidence" value="ECO:0007669"/>
    <property type="project" value="InterPro"/>
</dbReference>
<dbReference type="InterPro" id="IPR005119">
    <property type="entry name" value="LysR_subst-bd"/>
</dbReference>
<dbReference type="GO" id="GO:0003677">
    <property type="term" value="F:DNA binding"/>
    <property type="evidence" value="ECO:0007669"/>
    <property type="project" value="UniProtKB-KW"/>
</dbReference>
<keyword evidence="3" id="KW-0238">DNA-binding</keyword>
<dbReference type="SUPFAM" id="SSF53850">
    <property type="entry name" value="Periplasmic binding protein-like II"/>
    <property type="match status" value="1"/>
</dbReference>
<keyword evidence="8" id="KW-1185">Reference proteome</keyword>
<comment type="caution">
    <text evidence="7">The sequence shown here is derived from an EMBL/GenBank/DDBJ whole genome shotgun (WGS) entry which is preliminary data.</text>
</comment>
<keyword evidence="4" id="KW-0010">Activator</keyword>
<dbReference type="Proteomes" id="UP000572051">
    <property type="component" value="Unassembled WGS sequence"/>
</dbReference>
<dbReference type="InterPro" id="IPR036388">
    <property type="entry name" value="WH-like_DNA-bd_sf"/>
</dbReference>
<organism evidence="7 8">
    <name type="scientific">Nocardiopsis aegyptia</name>
    <dbReference type="NCBI Taxonomy" id="220378"/>
    <lineage>
        <taxon>Bacteria</taxon>
        <taxon>Bacillati</taxon>
        <taxon>Actinomycetota</taxon>
        <taxon>Actinomycetes</taxon>
        <taxon>Streptosporangiales</taxon>
        <taxon>Nocardiopsidaceae</taxon>
        <taxon>Nocardiopsis</taxon>
    </lineage>
</organism>
<dbReference type="Gene3D" id="3.40.190.290">
    <property type="match status" value="1"/>
</dbReference>
<dbReference type="Pfam" id="PF00126">
    <property type="entry name" value="HTH_1"/>
    <property type="match status" value="1"/>
</dbReference>
<dbReference type="RefSeq" id="WP_179827287.1">
    <property type="nucleotide sequence ID" value="NZ_JACCFS010000001.1"/>
</dbReference>
<evidence type="ECO:0000256" key="2">
    <source>
        <dbReference type="ARBA" id="ARBA00023015"/>
    </source>
</evidence>
<feature type="domain" description="HTH lysR-type" evidence="6">
    <location>
        <begin position="1"/>
        <end position="59"/>
    </location>
</feature>
<dbReference type="SUPFAM" id="SSF46785">
    <property type="entry name" value="Winged helix' DNA-binding domain"/>
    <property type="match status" value="1"/>
</dbReference>
<dbReference type="InterPro" id="IPR050176">
    <property type="entry name" value="LTTR"/>
</dbReference>
<evidence type="ECO:0000259" key="6">
    <source>
        <dbReference type="PROSITE" id="PS50931"/>
    </source>
</evidence>
<dbReference type="Gene3D" id="1.10.10.10">
    <property type="entry name" value="Winged helix-like DNA-binding domain superfamily/Winged helix DNA-binding domain"/>
    <property type="match status" value="1"/>
</dbReference>